<dbReference type="InterPro" id="IPR007074">
    <property type="entry name" value="LicD/FKTN/FKRP_NTP_transf"/>
</dbReference>
<dbReference type="GO" id="GO:0016740">
    <property type="term" value="F:transferase activity"/>
    <property type="evidence" value="ECO:0007669"/>
    <property type="project" value="UniProtKB-KW"/>
</dbReference>
<keyword evidence="1" id="KW-0472">Membrane</keyword>
<dbReference type="GO" id="GO:0009100">
    <property type="term" value="P:glycoprotein metabolic process"/>
    <property type="evidence" value="ECO:0007669"/>
    <property type="project" value="UniProtKB-ARBA"/>
</dbReference>
<name>A0A4E0RH43_FASHE</name>
<evidence type="ECO:0000313" key="4">
    <source>
        <dbReference type="Proteomes" id="UP000230066"/>
    </source>
</evidence>
<sequence>MSDPLYRSITEDLLSKKSRYPTLFKLIIVFSGFIILGLWIQQCMQPKVLQPICPKCEKPTSSHNLIDMFLVKRFMNQTPWDRLPNLSRIRWPESTLAALPAGRLLSRKNKTRAPNPPLFEPILSRGQRRLYDKLLLRFTELMDRHGYTDRYFLSSGTLIGSYRHHDFIPWDEDVDITVDVELRPWIQKALSNMQPEYSFAKSHRDKLFTKLLPLDQDNETDVEQSRQSTGVSWGWPFLDITYFDVNETHVFEVLPSLNPYESWPKDVVFPLLYRPFGEHWFPAPRNSLQSLIYSYGRTDECKTQSYSHIFERSIASNLTKCRLLGSRYAFVQRHPCLVNGQLVHSGGNMLVEERLVRQLPNDSVEIIHSLCLASDVTNVRAETYALDLIK</sequence>
<organism evidence="3 4">
    <name type="scientific">Fasciola hepatica</name>
    <name type="common">Liver fluke</name>
    <dbReference type="NCBI Taxonomy" id="6192"/>
    <lineage>
        <taxon>Eukaryota</taxon>
        <taxon>Metazoa</taxon>
        <taxon>Spiralia</taxon>
        <taxon>Lophotrochozoa</taxon>
        <taxon>Platyhelminthes</taxon>
        <taxon>Trematoda</taxon>
        <taxon>Digenea</taxon>
        <taxon>Plagiorchiida</taxon>
        <taxon>Echinostomata</taxon>
        <taxon>Echinostomatoidea</taxon>
        <taxon>Fasciolidae</taxon>
        <taxon>Fasciola</taxon>
    </lineage>
</organism>
<feature type="transmembrane region" description="Helical" evidence="1">
    <location>
        <begin position="20"/>
        <end position="40"/>
    </location>
</feature>
<dbReference type="Pfam" id="PF04991">
    <property type="entry name" value="LicD"/>
    <property type="match status" value="1"/>
</dbReference>
<dbReference type="EMBL" id="JXXN02000575">
    <property type="protein sequence ID" value="THD26953.1"/>
    <property type="molecule type" value="Genomic_DNA"/>
</dbReference>
<gene>
    <name evidence="3" type="ORF">D915_002086</name>
</gene>
<keyword evidence="4" id="KW-1185">Reference proteome</keyword>
<proteinExistence type="predicted"/>
<reference evidence="3" key="1">
    <citation type="submission" date="2019-03" db="EMBL/GenBank/DDBJ databases">
        <title>Improved annotation for the trematode Fasciola hepatica.</title>
        <authorList>
            <person name="Choi Y.-J."/>
            <person name="Martin J."/>
            <person name="Mitreva M."/>
        </authorList>
    </citation>
    <scope>NUCLEOTIDE SEQUENCE [LARGE SCALE GENOMIC DNA]</scope>
</reference>
<keyword evidence="1" id="KW-0812">Transmembrane</keyword>
<dbReference type="PANTHER" id="PTHR43404">
    <property type="entry name" value="LIPOPOLYSACCHARIDE CHOLINEPHOSPHOTRANSFERASE LICD"/>
    <property type="match status" value="1"/>
</dbReference>
<protein>
    <submittedName>
        <fullName evidence="3">Lipopolysaccharide choline phosphotransferase protein</fullName>
    </submittedName>
</protein>
<evidence type="ECO:0000259" key="2">
    <source>
        <dbReference type="Pfam" id="PF04991"/>
    </source>
</evidence>
<evidence type="ECO:0000256" key="1">
    <source>
        <dbReference type="SAM" id="Phobius"/>
    </source>
</evidence>
<accession>A0A4E0RH43</accession>
<dbReference type="Proteomes" id="UP000230066">
    <property type="component" value="Unassembled WGS sequence"/>
</dbReference>
<comment type="caution">
    <text evidence="3">The sequence shown here is derived from an EMBL/GenBank/DDBJ whole genome shotgun (WGS) entry which is preliminary data.</text>
</comment>
<evidence type="ECO:0000313" key="3">
    <source>
        <dbReference type="EMBL" id="THD26953.1"/>
    </source>
</evidence>
<keyword evidence="1" id="KW-1133">Transmembrane helix</keyword>
<dbReference type="AlphaFoldDB" id="A0A4E0RH43"/>
<dbReference type="PANTHER" id="PTHR43404:SF2">
    <property type="entry name" value="LIPOPOLYSACCHARIDE CHOLINEPHOSPHOTRANSFERASE LICD"/>
    <property type="match status" value="1"/>
</dbReference>
<dbReference type="InterPro" id="IPR052942">
    <property type="entry name" value="LPS_cholinephosphotransferase"/>
</dbReference>
<feature type="domain" description="LicD/FKTN/FKRP nucleotidyltransferase" evidence="2">
    <location>
        <begin position="151"/>
        <end position="179"/>
    </location>
</feature>